<evidence type="ECO:0000256" key="4">
    <source>
        <dbReference type="SAM" id="Phobius"/>
    </source>
</evidence>
<dbReference type="FunFam" id="1.10.238.10:FF:000025">
    <property type="entry name" value="serine/threonine-protein phosphatase 2A regulatory subunit B'' subunit alpha"/>
    <property type="match status" value="1"/>
</dbReference>
<keyword evidence="4" id="KW-1133">Transmembrane helix</keyword>
<evidence type="ECO:0000313" key="6">
    <source>
        <dbReference type="EnsemblProtists" id="HpaP810882"/>
    </source>
</evidence>
<keyword evidence="1" id="KW-0479">Metal-binding</keyword>
<name>M4BWI1_HYAAE</name>
<keyword evidence="2" id="KW-0106">Calcium</keyword>
<feature type="region of interest" description="Disordered" evidence="3">
    <location>
        <begin position="153"/>
        <end position="207"/>
    </location>
</feature>
<evidence type="ECO:0000256" key="2">
    <source>
        <dbReference type="ARBA" id="ARBA00022837"/>
    </source>
</evidence>
<sequence length="753" mass="84941">MASPTSSSGTGVESLRLSEIESAHLCPAGRMKMEELFRQWLNVDGTKEMIQNMVADLRQGKELNLETLLATVTSTGSGGLDSPLCSPKRPPNYQQLGLLNPGASGSPSARRRHQHLVSLFGDELHNVAAVMAAAVAETDGGTKDEDTAAAVTLPLQSDDVDMTADEEDSSSGNGDGESVKETPVENQEDSDEATAIAPLVDVDEKMEDEQEPQVMDTVARNEELAANEPDHPVAEEVSKQVQIPRFYTSGEGRRGRLRGLSTDAMARKISDIEARFCEFPEGMKVEDFVAITKDLCGFPSFFNAPFFRRILATSGDAGETTLKPLSSLAAAEDASSPTSADSGAALQRITKSVFLNYWMREMAPCDSVERFFRVVRGHESSGSYGEYNVTANSRLPLYADSFVDRTAEVPSWFRVSWEHSRISGEIRDSSGRITMRKLRCSNLISAFNTVDEEEDINKHFYVLYCKFWELDTDHDFLLSLDDLVRYGGHALTRIIVDRIFERGRRPFARVQTLTAEEKKKMSYEDFIYFMLSEEDKSNPVSLRYWFELIDTNEDGVLRADEMRVFYRHQIHRMECLGHEVVPFEDILCQMSDLLHPGQEGQFYHADFVRPDKIRVSGVFFNVLFNLSKFIEFEQRDPFLLRQQIAEPELTYVVIMHRHWNQLDVAAYFVAVIGTGTVMLVLNTLDWPWRKRVAMKTLQWISTRWTAGMCPTNRRKRLWKAAVPARTVLRVAVKAGLSKLLFDLFDDFLIQPAG</sequence>
<dbReference type="InterPro" id="IPR002048">
    <property type="entry name" value="EF_hand_dom"/>
</dbReference>
<dbReference type="PROSITE" id="PS50222">
    <property type="entry name" value="EF_HAND_2"/>
    <property type="match status" value="1"/>
</dbReference>
<dbReference type="SUPFAM" id="SSF47473">
    <property type="entry name" value="EF-hand"/>
    <property type="match status" value="1"/>
</dbReference>
<dbReference type="STRING" id="559515.M4BWI1"/>
<dbReference type="Gene3D" id="1.10.238.10">
    <property type="entry name" value="EF-hand"/>
    <property type="match status" value="1"/>
</dbReference>
<feature type="transmembrane region" description="Helical" evidence="4">
    <location>
        <begin position="664"/>
        <end position="684"/>
    </location>
</feature>
<dbReference type="GO" id="GO:0000159">
    <property type="term" value="C:protein phosphatase type 2A complex"/>
    <property type="evidence" value="ECO:0007669"/>
    <property type="project" value="TreeGrafter"/>
</dbReference>
<dbReference type="VEuPathDB" id="FungiDB:HpaG810882"/>
<feature type="compositionally biased region" description="Acidic residues" evidence="3">
    <location>
        <begin position="158"/>
        <end position="169"/>
    </location>
</feature>
<accession>M4BWI1</accession>
<dbReference type="Pfam" id="PF13499">
    <property type="entry name" value="EF-hand_7"/>
    <property type="match status" value="1"/>
</dbReference>
<dbReference type="AlphaFoldDB" id="M4BWI1"/>
<evidence type="ECO:0000256" key="1">
    <source>
        <dbReference type="ARBA" id="ARBA00022723"/>
    </source>
</evidence>
<dbReference type="HOGENOM" id="CLU_019589_3_0_1"/>
<dbReference type="Gene3D" id="1.10.238.230">
    <property type="match status" value="1"/>
</dbReference>
<dbReference type="InParanoid" id="M4BWI1"/>
<dbReference type="Proteomes" id="UP000011713">
    <property type="component" value="Unassembled WGS sequence"/>
</dbReference>
<organism evidence="6 7">
    <name type="scientific">Hyaloperonospora arabidopsidis (strain Emoy2)</name>
    <name type="common">Downy mildew agent</name>
    <name type="synonym">Peronospora arabidopsidis</name>
    <dbReference type="NCBI Taxonomy" id="559515"/>
    <lineage>
        <taxon>Eukaryota</taxon>
        <taxon>Sar</taxon>
        <taxon>Stramenopiles</taxon>
        <taxon>Oomycota</taxon>
        <taxon>Peronosporomycetes</taxon>
        <taxon>Peronosporales</taxon>
        <taxon>Peronosporaceae</taxon>
        <taxon>Hyaloperonospora</taxon>
    </lineage>
</organism>
<dbReference type="OMA" id="HALTRII"/>
<dbReference type="EnsemblProtists" id="HpaT810882">
    <property type="protein sequence ID" value="HpaP810882"/>
    <property type="gene ID" value="HpaG810882"/>
</dbReference>
<evidence type="ECO:0000259" key="5">
    <source>
        <dbReference type="PROSITE" id="PS50222"/>
    </source>
</evidence>
<dbReference type="EMBL" id="JH598002">
    <property type="status" value="NOT_ANNOTATED_CDS"/>
    <property type="molecule type" value="Genomic_DNA"/>
</dbReference>
<feature type="domain" description="EF-hand" evidence="5">
    <location>
        <begin position="537"/>
        <end position="572"/>
    </location>
</feature>
<keyword evidence="4" id="KW-0812">Transmembrane</keyword>
<keyword evidence="4" id="KW-0472">Membrane</keyword>
<evidence type="ECO:0000256" key="3">
    <source>
        <dbReference type="SAM" id="MobiDB-lite"/>
    </source>
</evidence>
<dbReference type="InterPro" id="IPR011992">
    <property type="entry name" value="EF-hand-dom_pair"/>
</dbReference>
<reference evidence="6" key="2">
    <citation type="submission" date="2015-06" db="UniProtKB">
        <authorList>
            <consortium name="EnsemblProtists"/>
        </authorList>
    </citation>
    <scope>IDENTIFICATION</scope>
    <source>
        <strain evidence="6">Emoy2</strain>
    </source>
</reference>
<reference evidence="7" key="1">
    <citation type="journal article" date="2010" name="Science">
        <title>Signatures of adaptation to obligate biotrophy in the Hyaloperonospora arabidopsidis genome.</title>
        <authorList>
            <person name="Baxter L."/>
            <person name="Tripathy S."/>
            <person name="Ishaque N."/>
            <person name="Boot N."/>
            <person name="Cabral A."/>
            <person name="Kemen E."/>
            <person name="Thines M."/>
            <person name="Ah-Fong A."/>
            <person name="Anderson R."/>
            <person name="Badejoko W."/>
            <person name="Bittner-Eddy P."/>
            <person name="Boore J.L."/>
            <person name="Chibucos M.C."/>
            <person name="Coates M."/>
            <person name="Dehal P."/>
            <person name="Delehaunty K."/>
            <person name="Dong S."/>
            <person name="Downton P."/>
            <person name="Dumas B."/>
            <person name="Fabro G."/>
            <person name="Fronick C."/>
            <person name="Fuerstenberg S.I."/>
            <person name="Fulton L."/>
            <person name="Gaulin E."/>
            <person name="Govers F."/>
            <person name="Hughes L."/>
            <person name="Humphray S."/>
            <person name="Jiang R.H."/>
            <person name="Judelson H."/>
            <person name="Kamoun S."/>
            <person name="Kyung K."/>
            <person name="Meijer H."/>
            <person name="Minx P."/>
            <person name="Morris P."/>
            <person name="Nelson J."/>
            <person name="Phuntumart V."/>
            <person name="Qutob D."/>
            <person name="Rehmany A."/>
            <person name="Rougon-Cardoso A."/>
            <person name="Ryden P."/>
            <person name="Torto-Alalibo T."/>
            <person name="Studholme D."/>
            <person name="Wang Y."/>
            <person name="Win J."/>
            <person name="Wood J."/>
            <person name="Clifton S.W."/>
            <person name="Rogers J."/>
            <person name="Van den Ackerveken G."/>
            <person name="Jones J.D."/>
            <person name="McDowell J.M."/>
            <person name="Beynon J."/>
            <person name="Tyler B.M."/>
        </authorList>
    </citation>
    <scope>NUCLEOTIDE SEQUENCE [LARGE SCALE GENOMIC DNA]</scope>
    <source>
        <strain evidence="7">Emoy2</strain>
    </source>
</reference>
<dbReference type="PANTHER" id="PTHR14095:SF0">
    <property type="entry name" value="MIP22305P"/>
    <property type="match status" value="1"/>
</dbReference>
<keyword evidence="7" id="KW-1185">Reference proteome</keyword>
<dbReference type="Gene3D" id="1.10.238.220">
    <property type="match status" value="1"/>
</dbReference>
<dbReference type="PANTHER" id="PTHR14095">
    <property type="entry name" value="PHOSPHATASE 2A REGULATORY SUBUNIT-RELATED"/>
    <property type="match status" value="1"/>
</dbReference>
<evidence type="ECO:0000313" key="7">
    <source>
        <dbReference type="Proteomes" id="UP000011713"/>
    </source>
</evidence>
<protein>
    <recommendedName>
        <fullName evidence="5">EF-hand domain-containing protein</fullName>
    </recommendedName>
</protein>
<dbReference type="GO" id="GO:0005509">
    <property type="term" value="F:calcium ion binding"/>
    <property type="evidence" value="ECO:0007669"/>
    <property type="project" value="InterPro"/>
</dbReference>
<dbReference type="eggNOG" id="KOG2562">
    <property type="taxonomic scope" value="Eukaryota"/>
</dbReference>
<proteinExistence type="predicted"/>
<dbReference type="GO" id="GO:0019888">
    <property type="term" value="F:protein phosphatase regulator activity"/>
    <property type="evidence" value="ECO:0007669"/>
    <property type="project" value="TreeGrafter"/>
</dbReference>